<dbReference type="InterPro" id="IPR000835">
    <property type="entry name" value="HTH_MarR-typ"/>
</dbReference>
<dbReference type="AlphaFoldDB" id="A0A2S7L1T5"/>
<dbReference type="OrthoDB" id="5327581at2"/>
<reference evidence="5 6" key="1">
    <citation type="submission" date="2016-11" db="EMBL/GenBank/DDBJ databases">
        <title>Trade-off between light-utilization and light-protection in marine flavobacteria.</title>
        <authorList>
            <person name="Kumagai Y."/>
        </authorList>
    </citation>
    <scope>NUCLEOTIDE SEQUENCE [LARGE SCALE GENOMIC DNA]</scope>
    <source>
        <strain evidence="5 6">ATCC 700397</strain>
    </source>
</reference>
<dbReference type="InterPro" id="IPR036388">
    <property type="entry name" value="WH-like_DNA-bd_sf"/>
</dbReference>
<evidence type="ECO:0000313" key="5">
    <source>
        <dbReference type="EMBL" id="PQB08889.1"/>
    </source>
</evidence>
<dbReference type="PANTHER" id="PTHR42756">
    <property type="entry name" value="TRANSCRIPTIONAL REGULATOR, MARR"/>
    <property type="match status" value="1"/>
</dbReference>
<dbReference type="EMBL" id="MQUA01000004">
    <property type="protein sequence ID" value="PQB08889.1"/>
    <property type="molecule type" value="Genomic_DNA"/>
</dbReference>
<name>A0A2S7L1T5_9FLAO</name>
<dbReference type="PRINTS" id="PR00598">
    <property type="entry name" value="HTHMARR"/>
</dbReference>
<evidence type="ECO:0000256" key="3">
    <source>
        <dbReference type="ARBA" id="ARBA00023163"/>
    </source>
</evidence>
<organism evidence="5 6">
    <name type="scientific">Polaribacter filamentus</name>
    <dbReference type="NCBI Taxonomy" id="53483"/>
    <lineage>
        <taxon>Bacteria</taxon>
        <taxon>Pseudomonadati</taxon>
        <taxon>Bacteroidota</taxon>
        <taxon>Flavobacteriia</taxon>
        <taxon>Flavobacteriales</taxon>
        <taxon>Flavobacteriaceae</taxon>
    </lineage>
</organism>
<dbReference type="Proteomes" id="UP000239522">
    <property type="component" value="Unassembled WGS sequence"/>
</dbReference>
<comment type="caution">
    <text evidence="5">The sequence shown here is derived from an EMBL/GenBank/DDBJ whole genome shotgun (WGS) entry which is preliminary data.</text>
</comment>
<keyword evidence="3" id="KW-0804">Transcription</keyword>
<keyword evidence="2" id="KW-0238">DNA-binding</keyword>
<keyword evidence="6" id="KW-1185">Reference proteome</keyword>
<dbReference type="Gene3D" id="1.10.10.10">
    <property type="entry name" value="Winged helix-like DNA-binding domain superfamily/Winged helix DNA-binding domain"/>
    <property type="match status" value="1"/>
</dbReference>
<dbReference type="SUPFAM" id="SSF46785">
    <property type="entry name" value="Winged helix' DNA-binding domain"/>
    <property type="match status" value="1"/>
</dbReference>
<evidence type="ECO:0000256" key="1">
    <source>
        <dbReference type="ARBA" id="ARBA00023015"/>
    </source>
</evidence>
<evidence type="ECO:0000259" key="4">
    <source>
        <dbReference type="PROSITE" id="PS50995"/>
    </source>
</evidence>
<dbReference type="RefSeq" id="WP_104808111.1">
    <property type="nucleotide sequence ID" value="NZ_MQUA01000004.1"/>
</dbReference>
<proteinExistence type="predicted"/>
<dbReference type="InterPro" id="IPR036390">
    <property type="entry name" value="WH_DNA-bd_sf"/>
</dbReference>
<keyword evidence="1" id="KW-0805">Transcription regulation</keyword>
<dbReference type="SMART" id="SM00347">
    <property type="entry name" value="HTH_MARR"/>
    <property type="match status" value="1"/>
</dbReference>
<evidence type="ECO:0000313" key="6">
    <source>
        <dbReference type="Proteomes" id="UP000239522"/>
    </source>
</evidence>
<protein>
    <recommendedName>
        <fullName evidence="4">HTH marR-type domain-containing protein</fullName>
    </recommendedName>
</protein>
<dbReference type="PROSITE" id="PS01117">
    <property type="entry name" value="HTH_MARR_1"/>
    <property type="match status" value="1"/>
</dbReference>
<sequence length="145" mass="16776">MIELPSQTIFYTIEKGIKEYRRFAQRNLNETIENITIDQALLLIFLNNYPKLSQNKIGELVFKDNASVTRMIELMAKKDYIKRSINNADRRKYNLSITDKGQNLLTDLNTVISSYRKSALEGITDNEIAQLKNTLNKIINNCNSK</sequence>
<accession>A0A2S7L1T5</accession>
<dbReference type="GO" id="GO:0003677">
    <property type="term" value="F:DNA binding"/>
    <property type="evidence" value="ECO:0007669"/>
    <property type="project" value="UniProtKB-KW"/>
</dbReference>
<dbReference type="InterPro" id="IPR023187">
    <property type="entry name" value="Tscrpt_reg_MarR-type_CS"/>
</dbReference>
<evidence type="ECO:0000256" key="2">
    <source>
        <dbReference type="ARBA" id="ARBA00023125"/>
    </source>
</evidence>
<dbReference type="GO" id="GO:0003700">
    <property type="term" value="F:DNA-binding transcription factor activity"/>
    <property type="evidence" value="ECO:0007669"/>
    <property type="project" value="InterPro"/>
</dbReference>
<feature type="domain" description="HTH marR-type" evidence="4">
    <location>
        <begin position="6"/>
        <end position="140"/>
    </location>
</feature>
<dbReference type="PROSITE" id="PS50995">
    <property type="entry name" value="HTH_MARR_2"/>
    <property type="match status" value="1"/>
</dbReference>
<gene>
    <name evidence="5" type="ORF">BST83_00550</name>
</gene>
<dbReference type="PANTHER" id="PTHR42756:SF1">
    <property type="entry name" value="TRANSCRIPTIONAL REPRESSOR OF EMRAB OPERON"/>
    <property type="match status" value="1"/>
</dbReference>
<dbReference type="Pfam" id="PF01047">
    <property type="entry name" value="MarR"/>
    <property type="match status" value="1"/>
</dbReference>